<reference evidence="3" key="1">
    <citation type="submission" date="2017-03" db="EMBL/GenBank/DDBJ databases">
        <title>Phytopthora megakarya and P. palmivora, two closely related causual agents of cacao black pod achieved similar genome size and gene model numbers by different mechanisms.</title>
        <authorList>
            <person name="Ali S."/>
            <person name="Shao J."/>
            <person name="Larry D.J."/>
            <person name="Kronmiller B."/>
            <person name="Shen D."/>
            <person name="Strem M.D."/>
            <person name="Melnick R.L."/>
            <person name="Guiltinan M.J."/>
            <person name="Tyler B.M."/>
            <person name="Meinhardt L.W."/>
            <person name="Bailey B.A."/>
        </authorList>
    </citation>
    <scope>NUCLEOTIDE SEQUENCE [LARGE SCALE GENOMIC DNA]</scope>
    <source>
        <strain evidence="3">zdho120</strain>
    </source>
</reference>
<feature type="region of interest" description="Disordered" evidence="1">
    <location>
        <begin position="295"/>
        <end position="325"/>
    </location>
</feature>
<comment type="caution">
    <text evidence="2">The sequence shown here is derived from an EMBL/GenBank/DDBJ whole genome shotgun (WGS) entry which is preliminary data.</text>
</comment>
<gene>
    <name evidence="2" type="ORF">PHMEG_00035937</name>
</gene>
<protein>
    <recommendedName>
        <fullName evidence="4">Retrotransposon gag domain-containing protein</fullName>
    </recommendedName>
</protein>
<dbReference type="OrthoDB" id="115111at2759"/>
<keyword evidence="3" id="KW-1185">Reference proteome</keyword>
<evidence type="ECO:0000313" key="2">
    <source>
        <dbReference type="EMBL" id="OWY94357.1"/>
    </source>
</evidence>
<organism evidence="2 3">
    <name type="scientific">Phytophthora megakarya</name>
    <dbReference type="NCBI Taxonomy" id="4795"/>
    <lineage>
        <taxon>Eukaryota</taxon>
        <taxon>Sar</taxon>
        <taxon>Stramenopiles</taxon>
        <taxon>Oomycota</taxon>
        <taxon>Peronosporomycetes</taxon>
        <taxon>Peronosporales</taxon>
        <taxon>Peronosporaceae</taxon>
        <taxon>Phytophthora</taxon>
    </lineage>
</organism>
<evidence type="ECO:0000256" key="1">
    <source>
        <dbReference type="SAM" id="MobiDB-lite"/>
    </source>
</evidence>
<dbReference type="EMBL" id="NBNE01014513">
    <property type="protein sequence ID" value="OWY94357.1"/>
    <property type="molecule type" value="Genomic_DNA"/>
</dbReference>
<dbReference type="Proteomes" id="UP000198211">
    <property type="component" value="Unassembled WGS sequence"/>
</dbReference>
<evidence type="ECO:0000313" key="3">
    <source>
        <dbReference type="Proteomes" id="UP000198211"/>
    </source>
</evidence>
<proteinExistence type="predicted"/>
<sequence>MTAIASYGGYSMPDYGAAHRFGIGDPFYQPYASENSAHPLHKGPGPDYSAYPKAESIASVVPVSKKQKSTQFEFGLPPSVKNAVRMIQPFYSEGSTVDKARSFWNAFKRATVGLADAVRLSAFRVLLKGKTGWDWWMYSRIDDFDTLRTRFYNQFICQTPLQMIERLKNAKRSKGMSAEYFLAGLRNKEWKTALQTTMVNDIPRAVTTLVYKNMHLPAEDEAEFEGEVTKKPTSEEGMMQQMLGLMQQTQNLLVTQNQLMARSPRSPRNRISDTQPPFIAATYEDQSLNISAVAENAPNVAGGNRRMGPDQYTREGLSSRNLPLQ</sequence>
<dbReference type="AlphaFoldDB" id="A0A225UM91"/>
<feature type="compositionally biased region" description="Polar residues" evidence="1">
    <location>
        <begin position="316"/>
        <end position="325"/>
    </location>
</feature>
<accession>A0A225UM91</accession>
<evidence type="ECO:0008006" key="4">
    <source>
        <dbReference type="Google" id="ProtNLM"/>
    </source>
</evidence>
<name>A0A225UM91_9STRA</name>